<feature type="chain" id="PRO_5032583332" evidence="2">
    <location>
        <begin position="24"/>
        <end position="394"/>
    </location>
</feature>
<sequence length="394" mass="44134">MSLMSKPARLMVSAMASVLLVHADSDGFVMLPSLAALAETETTSSPQMPRLDLLSAGSESQIGDLESWVMSMAGKVAMDNATYGFIDQIRGMVEGMVPQVLSRSDASVQELQRLIEAFSHCRLEASLQEDLTDLQSQHLYCRGNESRQALAMAEATEVWSASDMVRKSECAKFEAIDQIPSHDECGVPQHPDTMRYYAEALRNKFKDKYEEWLRRRDGCETAANGTEALRRRKATLEEQQQQLRGMCNSLQDELDHRVCGASVTAQRRCHEYEECYERARANFLQQNATVAALEKEMKQEYRALKRILCILQAFEGGVEEKELEMCRARTVNLDAVGIDWGSIKVPPLRINCSARQSWRNASSAEYAADVYGSVPKDVPLKECSAVPCCQTLYS</sequence>
<name>A0A812NH90_9DINO</name>
<keyword evidence="2" id="KW-0732">Signal</keyword>
<proteinExistence type="predicted"/>
<comment type="caution">
    <text evidence="3">The sequence shown here is derived from an EMBL/GenBank/DDBJ whole genome shotgun (WGS) entry which is preliminary data.</text>
</comment>
<dbReference type="EMBL" id="CAJNDS010002075">
    <property type="protein sequence ID" value="CAE7306931.1"/>
    <property type="molecule type" value="Genomic_DNA"/>
</dbReference>
<evidence type="ECO:0000313" key="4">
    <source>
        <dbReference type="Proteomes" id="UP000604046"/>
    </source>
</evidence>
<keyword evidence="1" id="KW-0175">Coiled coil</keyword>
<gene>
    <name evidence="3" type="ORF">SNAT2548_LOCUS16126</name>
</gene>
<dbReference type="OrthoDB" id="439120at2759"/>
<evidence type="ECO:0000256" key="1">
    <source>
        <dbReference type="SAM" id="Coils"/>
    </source>
</evidence>
<organism evidence="3 4">
    <name type="scientific">Symbiodinium natans</name>
    <dbReference type="NCBI Taxonomy" id="878477"/>
    <lineage>
        <taxon>Eukaryota</taxon>
        <taxon>Sar</taxon>
        <taxon>Alveolata</taxon>
        <taxon>Dinophyceae</taxon>
        <taxon>Suessiales</taxon>
        <taxon>Symbiodiniaceae</taxon>
        <taxon>Symbiodinium</taxon>
    </lineage>
</organism>
<protein>
    <submittedName>
        <fullName evidence="3">Uncharacterized protein</fullName>
    </submittedName>
</protein>
<reference evidence="3" key="1">
    <citation type="submission" date="2021-02" db="EMBL/GenBank/DDBJ databases">
        <authorList>
            <person name="Dougan E. K."/>
            <person name="Rhodes N."/>
            <person name="Thang M."/>
            <person name="Chan C."/>
        </authorList>
    </citation>
    <scope>NUCLEOTIDE SEQUENCE</scope>
</reference>
<accession>A0A812NH90</accession>
<feature type="coiled-coil region" evidence="1">
    <location>
        <begin position="226"/>
        <end position="296"/>
    </location>
</feature>
<evidence type="ECO:0000313" key="3">
    <source>
        <dbReference type="EMBL" id="CAE7306931.1"/>
    </source>
</evidence>
<feature type="signal peptide" evidence="2">
    <location>
        <begin position="1"/>
        <end position="23"/>
    </location>
</feature>
<dbReference type="AlphaFoldDB" id="A0A812NH90"/>
<keyword evidence="4" id="KW-1185">Reference proteome</keyword>
<evidence type="ECO:0000256" key="2">
    <source>
        <dbReference type="SAM" id="SignalP"/>
    </source>
</evidence>
<dbReference type="Proteomes" id="UP000604046">
    <property type="component" value="Unassembled WGS sequence"/>
</dbReference>